<dbReference type="InterPro" id="IPR004090">
    <property type="entry name" value="Chemotax_Me-accpt_rcpt"/>
</dbReference>
<organism evidence="8 9">
    <name type="scientific">Pelomonas candidula</name>
    <dbReference type="NCBI Taxonomy" id="3299025"/>
    <lineage>
        <taxon>Bacteria</taxon>
        <taxon>Pseudomonadati</taxon>
        <taxon>Pseudomonadota</taxon>
        <taxon>Betaproteobacteria</taxon>
        <taxon>Burkholderiales</taxon>
        <taxon>Sphaerotilaceae</taxon>
        <taxon>Roseateles</taxon>
    </lineage>
</organism>
<dbReference type="PANTHER" id="PTHR43531:SF14">
    <property type="entry name" value="METHYL-ACCEPTING CHEMOTAXIS PROTEIN I-RELATED"/>
    <property type="match status" value="1"/>
</dbReference>
<keyword evidence="4" id="KW-0175">Coiled coil</keyword>
<keyword evidence="5" id="KW-0472">Membrane</keyword>
<evidence type="ECO:0000259" key="6">
    <source>
        <dbReference type="PROSITE" id="PS50111"/>
    </source>
</evidence>
<dbReference type="Proteomes" id="UP001606134">
    <property type="component" value="Unassembled WGS sequence"/>
</dbReference>
<proteinExistence type="inferred from homology"/>
<dbReference type="PRINTS" id="PR00260">
    <property type="entry name" value="CHEMTRNSDUCR"/>
</dbReference>
<keyword evidence="9" id="KW-1185">Reference proteome</keyword>
<keyword evidence="1" id="KW-0488">Methylation</keyword>
<dbReference type="SMART" id="SM00283">
    <property type="entry name" value="MA"/>
    <property type="match status" value="1"/>
</dbReference>
<dbReference type="EMBL" id="JBIGIC010000001">
    <property type="protein sequence ID" value="MFG6485632.1"/>
    <property type="molecule type" value="Genomic_DNA"/>
</dbReference>
<evidence type="ECO:0000256" key="3">
    <source>
        <dbReference type="PROSITE-ProRule" id="PRU00284"/>
    </source>
</evidence>
<feature type="transmembrane region" description="Helical" evidence="5">
    <location>
        <begin position="314"/>
        <end position="334"/>
    </location>
</feature>
<dbReference type="Gene3D" id="1.10.287.950">
    <property type="entry name" value="Methyl-accepting chemotaxis protein"/>
    <property type="match status" value="1"/>
</dbReference>
<keyword evidence="3" id="KW-0807">Transducer</keyword>
<dbReference type="Pfam" id="PF00015">
    <property type="entry name" value="MCPsignal"/>
    <property type="match status" value="1"/>
</dbReference>
<feature type="coiled-coil region" evidence="4">
    <location>
        <begin position="615"/>
        <end position="642"/>
    </location>
</feature>
<dbReference type="Pfam" id="PF08376">
    <property type="entry name" value="NIT"/>
    <property type="match status" value="1"/>
</dbReference>
<evidence type="ECO:0000256" key="1">
    <source>
        <dbReference type="ARBA" id="ARBA00022481"/>
    </source>
</evidence>
<dbReference type="InterPro" id="IPR013587">
    <property type="entry name" value="Nitrate/nitrite_sensing"/>
</dbReference>
<dbReference type="InterPro" id="IPR051310">
    <property type="entry name" value="MCP_chemotaxis"/>
</dbReference>
<evidence type="ECO:0000259" key="7">
    <source>
        <dbReference type="PROSITE" id="PS50885"/>
    </source>
</evidence>
<dbReference type="SMART" id="SM00304">
    <property type="entry name" value="HAMP"/>
    <property type="match status" value="1"/>
</dbReference>
<dbReference type="PROSITE" id="PS50885">
    <property type="entry name" value="HAMP"/>
    <property type="match status" value="1"/>
</dbReference>
<comment type="similarity">
    <text evidence="2">Belongs to the methyl-accepting chemotaxis (MCP) protein family.</text>
</comment>
<dbReference type="PROSITE" id="PS50111">
    <property type="entry name" value="CHEMOTAXIS_TRANSDUC_2"/>
    <property type="match status" value="1"/>
</dbReference>
<evidence type="ECO:0000256" key="2">
    <source>
        <dbReference type="ARBA" id="ARBA00029447"/>
    </source>
</evidence>
<dbReference type="InterPro" id="IPR003660">
    <property type="entry name" value="HAMP_dom"/>
</dbReference>
<feature type="transmembrane region" description="Helical" evidence="5">
    <location>
        <begin position="14"/>
        <end position="33"/>
    </location>
</feature>
<evidence type="ECO:0000313" key="8">
    <source>
        <dbReference type="EMBL" id="MFG6485632.1"/>
    </source>
</evidence>
<protein>
    <submittedName>
        <fullName evidence="8">Methyl-accepting chemotaxis protein</fullName>
    </submittedName>
</protein>
<dbReference type="SUPFAM" id="SSF58104">
    <property type="entry name" value="Methyl-accepting chemotaxis protein (MCP) signaling domain"/>
    <property type="match status" value="1"/>
</dbReference>
<feature type="domain" description="Methyl-accepting transducer" evidence="6">
    <location>
        <begin position="397"/>
        <end position="626"/>
    </location>
</feature>
<dbReference type="InterPro" id="IPR004089">
    <property type="entry name" value="MCPsignal_dom"/>
</dbReference>
<accession>A0ABW7H806</accession>
<evidence type="ECO:0000256" key="4">
    <source>
        <dbReference type="SAM" id="Coils"/>
    </source>
</evidence>
<evidence type="ECO:0000313" key="9">
    <source>
        <dbReference type="Proteomes" id="UP001606134"/>
    </source>
</evidence>
<reference evidence="8 9" key="1">
    <citation type="submission" date="2024-08" db="EMBL/GenBank/DDBJ databases">
        <authorList>
            <person name="Lu H."/>
        </authorList>
    </citation>
    <scope>NUCLEOTIDE SEQUENCE [LARGE SCALE GENOMIC DNA]</scope>
    <source>
        <strain evidence="8 9">BYS78W</strain>
    </source>
</reference>
<gene>
    <name evidence="8" type="ORF">ACG04R_03050</name>
</gene>
<name>A0ABW7H806_9BURK</name>
<keyword evidence="5" id="KW-1133">Transmembrane helix</keyword>
<evidence type="ECO:0000256" key="5">
    <source>
        <dbReference type="SAM" id="Phobius"/>
    </source>
</evidence>
<dbReference type="PANTHER" id="PTHR43531">
    <property type="entry name" value="PROTEIN ICFG"/>
    <property type="match status" value="1"/>
</dbReference>
<feature type="domain" description="HAMP" evidence="7">
    <location>
        <begin position="338"/>
        <end position="392"/>
    </location>
</feature>
<keyword evidence="5" id="KW-0812">Transmembrane</keyword>
<comment type="caution">
    <text evidence="8">The sequence shown here is derived from an EMBL/GenBank/DDBJ whole genome shotgun (WGS) entry which is preliminary data.</text>
</comment>
<dbReference type="RefSeq" id="WP_394406385.1">
    <property type="nucleotide sequence ID" value="NZ_JBIGIC010000001.1"/>
</dbReference>
<sequence length="644" mass="68691">MRGWIERLSVRAKLSWVALLCTLATGIPTGLFLHRAMLSQAQMSREVHALPAITLALKLTRLTAQHRGLANSQLNGDASAESKRSAVWTELLALKAPSLAATEAALNPALTQDLQAYWRAQEQLAADVGSRATNAADSFRRHTELIDTRLAWIYEASVTSELVLHPFSNGYFLQDAALQHLPHSAELLGRLRGAGMGMLAKGELAPADRQRLAVLVERAMADQANARRALSHVTLENTDQQRLKSLAEQLDSRLADARQLALKGVIEPDTPQIKPTDWWAATTAAIDAQYALGDAATTALQQDLERQLASDRRLLVGGAMLCLLLAALGGWLLWTIARQTSRSMNRALGIAQAVADGDLSHSADVDRQSRDEGERLTVALQDMAVRLSEVVGTVRSRADEVATASQEIASGSADLSSRTETQAAALEQTTASVDTVRQGLEHGARQSGHAAELATEVRQLAESGGSLVGTLASTLRDIQTSSQKIADIIGTIDGIAFQTNILALNAAVEAARAGEHGRGFAVVAGEVRALAQRAGTSAREIRSLIGSSVERIGTGHAQGEEAAMLMQRVVGAVGRVAGVIGELSTLSRDQHLSMDEVGVAIHQMDDTTQQNAALVEESAAAAESLQRQAQALRELMARFRTAAP</sequence>